<evidence type="ECO:0000256" key="3">
    <source>
        <dbReference type="ARBA" id="ARBA00022729"/>
    </source>
</evidence>
<evidence type="ECO:0000313" key="7">
    <source>
        <dbReference type="EMBL" id="MCC2148998.1"/>
    </source>
</evidence>
<keyword evidence="8" id="KW-1185">Reference proteome</keyword>
<dbReference type="PANTHER" id="PTHR30290">
    <property type="entry name" value="PERIPLASMIC BINDING COMPONENT OF ABC TRANSPORTER"/>
    <property type="match status" value="1"/>
</dbReference>
<feature type="region of interest" description="Disordered" evidence="4">
    <location>
        <begin position="28"/>
        <end position="47"/>
    </location>
</feature>
<dbReference type="SUPFAM" id="SSF53850">
    <property type="entry name" value="Periplasmic binding protein-like II"/>
    <property type="match status" value="1"/>
</dbReference>
<dbReference type="InterPro" id="IPR039424">
    <property type="entry name" value="SBP_5"/>
</dbReference>
<name>A0ABS8EVZ4_9FIRM</name>
<proteinExistence type="inferred from homology"/>
<evidence type="ECO:0000256" key="1">
    <source>
        <dbReference type="ARBA" id="ARBA00004193"/>
    </source>
</evidence>
<keyword evidence="3 5" id="KW-0732">Signal</keyword>
<accession>A0ABS8EVZ4</accession>
<protein>
    <submittedName>
        <fullName evidence="7">ABC transporter substrate-binding protein</fullName>
    </submittedName>
</protein>
<comment type="caution">
    <text evidence="7">The sequence shown here is derived from an EMBL/GenBank/DDBJ whole genome shotgun (WGS) entry which is preliminary data.</text>
</comment>
<dbReference type="EMBL" id="JAJEQE010000018">
    <property type="protein sequence ID" value="MCC2148998.1"/>
    <property type="molecule type" value="Genomic_DNA"/>
</dbReference>
<feature type="chain" id="PRO_5047017011" evidence="5">
    <location>
        <begin position="25"/>
        <end position="539"/>
    </location>
</feature>
<dbReference type="PIRSF" id="PIRSF002741">
    <property type="entry name" value="MppA"/>
    <property type="match status" value="1"/>
</dbReference>
<dbReference type="Gene3D" id="3.40.190.10">
    <property type="entry name" value="Periplasmic binding protein-like II"/>
    <property type="match status" value="1"/>
</dbReference>
<evidence type="ECO:0000256" key="2">
    <source>
        <dbReference type="ARBA" id="ARBA00005695"/>
    </source>
</evidence>
<dbReference type="InterPro" id="IPR030678">
    <property type="entry name" value="Peptide/Ni-bd"/>
</dbReference>
<dbReference type="Pfam" id="PF00496">
    <property type="entry name" value="SBP_bac_5"/>
    <property type="match status" value="1"/>
</dbReference>
<dbReference type="RefSeq" id="WP_173898787.1">
    <property type="nucleotide sequence ID" value="NZ_JAJEQE010000018.1"/>
</dbReference>
<dbReference type="PANTHER" id="PTHR30290:SF81">
    <property type="entry name" value="OLIGOPEPTIDE-BINDING PROTEIN OPPA"/>
    <property type="match status" value="1"/>
</dbReference>
<feature type="domain" description="Solute-binding protein family 5" evidence="6">
    <location>
        <begin position="94"/>
        <end position="459"/>
    </location>
</feature>
<dbReference type="PROSITE" id="PS01040">
    <property type="entry name" value="SBP_BACTERIAL_5"/>
    <property type="match status" value="1"/>
</dbReference>
<evidence type="ECO:0000313" key="8">
    <source>
        <dbReference type="Proteomes" id="UP001299235"/>
    </source>
</evidence>
<dbReference type="Proteomes" id="UP001299235">
    <property type="component" value="Unassembled WGS sequence"/>
</dbReference>
<gene>
    <name evidence="7" type="ORF">LKD42_06975</name>
</gene>
<comment type="subcellular location">
    <subcellularLocation>
        <location evidence="1">Cell membrane</location>
        <topology evidence="1">Lipid-anchor</topology>
    </subcellularLocation>
</comment>
<reference evidence="7 8" key="1">
    <citation type="submission" date="2021-10" db="EMBL/GenBank/DDBJ databases">
        <title>Anaerobic single-cell dispensing facilitates the cultivation of human gut bacteria.</title>
        <authorList>
            <person name="Afrizal A."/>
        </authorList>
    </citation>
    <scope>NUCLEOTIDE SEQUENCE [LARGE SCALE GENOMIC DNA]</scope>
    <source>
        <strain evidence="7 8">CLA-AA-H246</strain>
    </source>
</reference>
<sequence>MRNKKKCISLTLAAVLLLTGCGGGTSNNNSSDTSAANSSSDTSAASTGDKKVLTFGCQMYTDGIVNTVTDENGGWNAMRYGITEGLFKFNDSMEVEPWLAESYTVNDEHTEWVITLKDGIKFSDGCDLTPTKVKEYFEYLKEMGPSGSAKPQKYLEFEATVTADDEANTLTIQTTQPYANLPGQLAHPTMGIVDVADTENFDNGTIGTGPYMIDTFNGVGVGYDLVANPNYREEVPYDEVKLMYMGDASAKTMALQSGQVDLVENITNVSDIQDFKDNPDFTVDIASGVRCGFSWMNFDGVLGNKTLRQAILMAIDYDTICHSKTIGDLYTPGFSVLPSTLNYGYDKLNNPYTYDPEGAKKLLDDAGIVDTDGDGIREIDGENINLHYVSYENRLLNDFSNAHIQYLAEIGIGCTADYGSSDDQWSKLAAGDYDFNNNNWITVGTGDPYAYMANWATDTTYCGYSNPEYDKLFEQLKSEMDEDKRADLIFQMQQILVDDAAVLIDGYYNSSMIYSKNVGNAHIHTADYYWLTTEITPAQ</sequence>
<dbReference type="InterPro" id="IPR023765">
    <property type="entry name" value="SBP_5_CS"/>
</dbReference>
<dbReference type="Gene3D" id="3.10.105.10">
    <property type="entry name" value="Dipeptide-binding Protein, Domain 3"/>
    <property type="match status" value="1"/>
</dbReference>
<dbReference type="PROSITE" id="PS51257">
    <property type="entry name" value="PROKAR_LIPOPROTEIN"/>
    <property type="match status" value="1"/>
</dbReference>
<evidence type="ECO:0000259" key="6">
    <source>
        <dbReference type="Pfam" id="PF00496"/>
    </source>
</evidence>
<dbReference type="InterPro" id="IPR000914">
    <property type="entry name" value="SBP_5_dom"/>
</dbReference>
<evidence type="ECO:0000256" key="4">
    <source>
        <dbReference type="SAM" id="MobiDB-lite"/>
    </source>
</evidence>
<comment type="similarity">
    <text evidence="2">Belongs to the bacterial solute-binding protein 5 family.</text>
</comment>
<feature type="signal peptide" evidence="5">
    <location>
        <begin position="1"/>
        <end position="24"/>
    </location>
</feature>
<organism evidence="7 8">
    <name type="scientific">Hominisplanchenecus faecis</name>
    <dbReference type="NCBI Taxonomy" id="2885351"/>
    <lineage>
        <taxon>Bacteria</taxon>
        <taxon>Bacillati</taxon>
        <taxon>Bacillota</taxon>
        <taxon>Clostridia</taxon>
        <taxon>Lachnospirales</taxon>
        <taxon>Lachnospiraceae</taxon>
        <taxon>Hominisplanchenecus</taxon>
    </lineage>
</organism>
<evidence type="ECO:0000256" key="5">
    <source>
        <dbReference type="SAM" id="SignalP"/>
    </source>
</evidence>